<dbReference type="Proteomes" id="UP000095767">
    <property type="component" value="Unassembled WGS sequence"/>
</dbReference>
<dbReference type="PANTHER" id="PTHR31549">
    <property type="entry name" value="PROTEIN, PUTATIVE (DUF247)-RELATED-RELATED"/>
    <property type="match status" value="1"/>
</dbReference>
<evidence type="ECO:0000256" key="1">
    <source>
        <dbReference type="SAM" id="MobiDB-lite"/>
    </source>
</evidence>
<evidence type="ECO:0000256" key="2">
    <source>
        <dbReference type="SAM" id="Phobius"/>
    </source>
</evidence>
<dbReference type="AlphaFoldDB" id="A0A1E5V034"/>
<evidence type="ECO:0000313" key="3">
    <source>
        <dbReference type="EMBL" id="OEL18457.1"/>
    </source>
</evidence>
<dbReference type="PANTHER" id="PTHR31549:SF146">
    <property type="entry name" value="OS01G0564600 PROTEIN"/>
    <property type="match status" value="1"/>
</dbReference>
<keyword evidence="4" id="KW-1185">Reference proteome</keyword>
<dbReference type="STRING" id="888268.A0A1E5V034"/>
<keyword evidence="2" id="KW-0812">Transmembrane</keyword>
<reference evidence="3 4" key="1">
    <citation type="submission" date="2016-09" db="EMBL/GenBank/DDBJ databases">
        <title>The draft genome of Dichanthelium oligosanthes: A C3 panicoid grass species.</title>
        <authorList>
            <person name="Studer A.J."/>
            <person name="Schnable J.C."/>
            <person name="Brutnell T.P."/>
        </authorList>
    </citation>
    <scope>NUCLEOTIDE SEQUENCE [LARGE SCALE GENOMIC DNA]</scope>
    <source>
        <strain evidence="4">cv. Kellogg 1175</strain>
        <tissue evidence="3">Leaf</tissue>
    </source>
</reference>
<dbReference type="OrthoDB" id="677916at2759"/>
<dbReference type="InterPro" id="IPR004158">
    <property type="entry name" value="DUF247_pln"/>
</dbReference>
<accession>A0A1E5V034</accession>
<dbReference type="EMBL" id="LWDX02056572">
    <property type="protein sequence ID" value="OEL18457.1"/>
    <property type="molecule type" value="Genomic_DNA"/>
</dbReference>
<sequence>MVTPVAVAIGPYHHDGSSKLKVREEAKRAALEEFCQSLEAVRQKITSVAASARGCYASDLAMDDYRYGIYEDYGVDDGTDNGNSKFAEMMLLDGCFLLQFMVSVCPDDPDAPPGADPLMSRAEVHTCIDAIARDVMLLENQIPWLVLEALMELRPGVPVDRFLALMASAFDVRSDDEAALAQSSHQLGGAEAEPNHGDQQCQPPHLLGLFRSRQVGAARTRSLRVPTLSSLSTTAVELAEMGVKLTTSKTRKFGDMSMSKRRQGLGVFGELSLVPADNFAVSSYVSIVALLMNREEDVQELRVKSIINRALGDKGTLEFFKWAAPHLRIGHRYYEVFQGLQEYRQERWAWIAIHRFLYKNSKIIVAVLSIIGVLAGLFKTILSLKHTQL</sequence>
<organism evidence="3 4">
    <name type="scientific">Dichanthelium oligosanthes</name>
    <dbReference type="NCBI Taxonomy" id="888268"/>
    <lineage>
        <taxon>Eukaryota</taxon>
        <taxon>Viridiplantae</taxon>
        <taxon>Streptophyta</taxon>
        <taxon>Embryophyta</taxon>
        <taxon>Tracheophyta</taxon>
        <taxon>Spermatophyta</taxon>
        <taxon>Magnoliopsida</taxon>
        <taxon>Liliopsida</taxon>
        <taxon>Poales</taxon>
        <taxon>Poaceae</taxon>
        <taxon>PACMAD clade</taxon>
        <taxon>Panicoideae</taxon>
        <taxon>Panicodae</taxon>
        <taxon>Paniceae</taxon>
        <taxon>Dichantheliinae</taxon>
        <taxon>Dichanthelium</taxon>
    </lineage>
</organism>
<name>A0A1E5V034_9POAL</name>
<proteinExistence type="predicted"/>
<dbReference type="Pfam" id="PF03140">
    <property type="entry name" value="DUF247"/>
    <property type="match status" value="1"/>
</dbReference>
<protein>
    <submittedName>
        <fullName evidence="3">Uncharacterized protein</fullName>
    </submittedName>
</protein>
<feature type="transmembrane region" description="Helical" evidence="2">
    <location>
        <begin position="363"/>
        <end position="382"/>
    </location>
</feature>
<comment type="caution">
    <text evidence="3">The sequence shown here is derived from an EMBL/GenBank/DDBJ whole genome shotgun (WGS) entry which is preliminary data.</text>
</comment>
<keyword evidence="2" id="KW-1133">Transmembrane helix</keyword>
<keyword evidence="2" id="KW-0472">Membrane</keyword>
<evidence type="ECO:0000313" key="4">
    <source>
        <dbReference type="Proteomes" id="UP000095767"/>
    </source>
</evidence>
<gene>
    <name evidence="3" type="ORF">BAE44_0020524</name>
</gene>
<feature type="region of interest" description="Disordered" evidence="1">
    <location>
        <begin position="181"/>
        <end position="204"/>
    </location>
</feature>